<name>A0A9P8TB26_WICPI</name>
<dbReference type="Proteomes" id="UP000774326">
    <property type="component" value="Unassembled WGS sequence"/>
</dbReference>
<dbReference type="AlphaFoldDB" id="A0A9P8TB26"/>
<accession>A0A9P8TB26</accession>
<reference evidence="1" key="2">
    <citation type="submission" date="2021-01" db="EMBL/GenBank/DDBJ databases">
        <authorList>
            <person name="Schikora-Tamarit M.A."/>
        </authorList>
    </citation>
    <scope>NUCLEOTIDE SEQUENCE</scope>
    <source>
        <strain evidence="1">CBS2887</strain>
    </source>
</reference>
<organism evidence="1 2">
    <name type="scientific">Wickerhamomyces pijperi</name>
    <name type="common">Yeast</name>
    <name type="synonym">Pichia pijperi</name>
    <dbReference type="NCBI Taxonomy" id="599730"/>
    <lineage>
        <taxon>Eukaryota</taxon>
        <taxon>Fungi</taxon>
        <taxon>Dikarya</taxon>
        <taxon>Ascomycota</taxon>
        <taxon>Saccharomycotina</taxon>
        <taxon>Saccharomycetes</taxon>
        <taxon>Phaffomycetales</taxon>
        <taxon>Wickerhamomycetaceae</taxon>
        <taxon>Wickerhamomyces</taxon>
    </lineage>
</organism>
<comment type="caution">
    <text evidence="1">The sequence shown here is derived from an EMBL/GenBank/DDBJ whole genome shotgun (WGS) entry which is preliminary data.</text>
</comment>
<keyword evidence="2" id="KW-1185">Reference proteome</keyword>
<sequence length="181" mass="19027">MEVFEDSFNFSPAFNTTSKMAFNMAVLTPGVSAVLTPVTNSVTKGSTLGWYSIKAYKIAALMSLLNLSPMTLISGPVTRVTNGFKAVAGVLETTSAIAKAEDSLKSGVPYIKPCKKIGKMAFGPFGSVKPYKSSPATPVVDKACLEDLTNLSKVSLDCCLTKAVKAVMAFLTTFGSLSSMA</sequence>
<reference evidence="1" key="1">
    <citation type="journal article" date="2021" name="Open Biol.">
        <title>Shared evolutionary footprints suggest mitochondrial oxidative damage underlies multiple complex I losses in fungi.</title>
        <authorList>
            <person name="Schikora-Tamarit M.A."/>
            <person name="Marcet-Houben M."/>
            <person name="Nosek J."/>
            <person name="Gabaldon T."/>
        </authorList>
    </citation>
    <scope>NUCLEOTIDE SEQUENCE</scope>
    <source>
        <strain evidence="1">CBS2887</strain>
    </source>
</reference>
<dbReference type="EMBL" id="JAEUBG010005835">
    <property type="protein sequence ID" value="KAH3672229.1"/>
    <property type="molecule type" value="Genomic_DNA"/>
</dbReference>
<gene>
    <name evidence="1" type="ORF">WICPIJ_010081</name>
</gene>
<proteinExistence type="predicted"/>
<evidence type="ECO:0000313" key="1">
    <source>
        <dbReference type="EMBL" id="KAH3672229.1"/>
    </source>
</evidence>
<protein>
    <submittedName>
        <fullName evidence="1">Uncharacterized protein</fullName>
    </submittedName>
</protein>
<evidence type="ECO:0000313" key="2">
    <source>
        <dbReference type="Proteomes" id="UP000774326"/>
    </source>
</evidence>